<feature type="non-terminal residue" evidence="11">
    <location>
        <position position="688"/>
    </location>
</feature>
<feature type="transmembrane region" description="Helical" evidence="7">
    <location>
        <begin position="437"/>
        <end position="457"/>
    </location>
</feature>
<evidence type="ECO:0000313" key="11">
    <source>
        <dbReference type="EMBL" id="TWH02871.1"/>
    </source>
</evidence>
<feature type="transmembrane region" description="Helical" evidence="7">
    <location>
        <begin position="403"/>
        <end position="425"/>
    </location>
</feature>
<dbReference type="CDD" id="cd07731">
    <property type="entry name" value="ComA-like_MBL-fold"/>
    <property type="match status" value="1"/>
</dbReference>
<reference evidence="11 12" key="1">
    <citation type="submission" date="2019-07" db="EMBL/GenBank/DDBJ databases">
        <title>Genome sequencing of lignin-degrading bacterial isolates.</title>
        <authorList>
            <person name="Gladden J."/>
        </authorList>
    </citation>
    <scope>NUCLEOTIDE SEQUENCE [LARGE SCALE GENOMIC DNA]</scope>
    <source>
        <strain evidence="11 12">J19</strain>
    </source>
</reference>
<dbReference type="Pfam" id="PF13567">
    <property type="entry name" value="DUF4131"/>
    <property type="match status" value="1"/>
</dbReference>
<evidence type="ECO:0000259" key="9">
    <source>
        <dbReference type="Pfam" id="PF03772"/>
    </source>
</evidence>
<dbReference type="InterPro" id="IPR001279">
    <property type="entry name" value="Metallo-B-lactamas"/>
</dbReference>
<dbReference type="InterPro" id="IPR036866">
    <property type="entry name" value="RibonucZ/Hydroxyglut_hydro"/>
</dbReference>
<feature type="transmembrane region" description="Helical" evidence="7">
    <location>
        <begin position="271"/>
        <end position="297"/>
    </location>
</feature>
<evidence type="ECO:0000259" key="8">
    <source>
        <dbReference type="Pfam" id="PF00753"/>
    </source>
</evidence>
<dbReference type="InterPro" id="IPR052159">
    <property type="entry name" value="Competence_DNA_uptake"/>
</dbReference>
<dbReference type="Pfam" id="PF00753">
    <property type="entry name" value="Lactamase_B"/>
    <property type="match status" value="1"/>
</dbReference>
<evidence type="ECO:0000259" key="10">
    <source>
        <dbReference type="Pfam" id="PF13567"/>
    </source>
</evidence>
<evidence type="ECO:0000256" key="5">
    <source>
        <dbReference type="ARBA" id="ARBA00023136"/>
    </source>
</evidence>
<evidence type="ECO:0000256" key="2">
    <source>
        <dbReference type="ARBA" id="ARBA00022475"/>
    </source>
</evidence>
<dbReference type="PANTHER" id="PTHR30619:SF1">
    <property type="entry name" value="RECOMBINATION PROTEIN 2"/>
    <property type="match status" value="1"/>
</dbReference>
<dbReference type="InterPro" id="IPR004477">
    <property type="entry name" value="ComEC_N"/>
</dbReference>
<feature type="domain" description="DUF4131" evidence="10">
    <location>
        <begin position="51"/>
        <end position="210"/>
    </location>
</feature>
<dbReference type="AlphaFoldDB" id="A0A562D0X0"/>
<dbReference type="OrthoDB" id="9761531at2"/>
<protein>
    <submittedName>
        <fullName evidence="11">Competence protein ComEC</fullName>
    </submittedName>
</protein>
<dbReference type="NCBIfam" id="TIGR00360">
    <property type="entry name" value="ComEC_N-term"/>
    <property type="match status" value="1"/>
</dbReference>
<evidence type="ECO:0000256" key="1">
    <source>
        <dbReference type="ARBA" id="ARBA00004651"/>
    </source>
</evidence>
<dbReference type="InterPro" id="IPR004797">
    <property type="entry name" value="Competence_ComEC/Rec2"/>
</dbReference>
<organism evidence="11 12">
    <name type="scientific">Pseudoxanthomonas taiwanensis J19</name>
    <dbReference type="NCBI Taxonomy" id="935569"/>
    <lineage>
        <taxon>Bacteria</taxon>
        <taxon>Pseudomonadati</taxon>
        <taxon>Pseudomonadota</taxon>
        <taxon>Gammaproteobacteria</taxon>
        <taxon>Lysobacterales</taxon>
        <taxon>Lysobacteraceae</taxon>
        <taxon>Pseudoxanthomonas</taxon>
    </lineage>
</organism>
<sequence>MDAAADESRWSGATAEAGPGAVPACPRVPPPAGLACAAALLGGVTACLFLPALPPAPLCWLAALAGAAAWAWPWRARAAGALFLGVGWAGLHAGWGLAAQLPPALEGHDVHLSGKVVGLPEHEARRTRFLLRVGEDAPPELRGRLLQLSWYDDFGALEPGPRLQLQPGSRWSLYARLRAPRGLANPGGFDAGRHALAQRIAATGYLRAPQLARELAPAAGIDAWRGRMAARIDAGVGGPAARFVRALALGDTRGLQDPDWAVLRGVGLTHLIAISGFHVGLVAGFGAWVVAAAWWLLPRLGRHLPRLQAAALAAVAAAAGYTAVAGFALPTVRTTLMIAVVALARVARRALGPWEGLALALLAILLADPLAVLQAGFWLSFAGVAWLVWCLPGDGRRHWLRDFLLAQGVATLGLLPLGAVLFQQASLAGPLANLVAIPWWSLVVVPLSLLGTLLEAVHAGAGTWAWRLAAACFDPSWRLFEAMAAGRFALWWLPEARSWAVLPALAGAFWLMLPRGVPGKPLALLLWLPLLWPDRELPPPGGVELHVFDVGQGLSVLVRTSGHALLYDAGPAVRDGYDAGERAVLPALRALGVARLDRVVVSHADLDHAGGWPAVREALAVDLALAPEGAPLEMDGPCQRGVDWEWDGVRFRFLHPAEHFPYLRNEASCVLRVETAHGAVLLPGDIGE</sequence>
<dbReference type="PANTHER" id="PTHR30619">
    <property type="entry name" value="DNA INTERNALIZATION/COMPETENCE PROTEIN COMEC/REC2"/>
    <property type="match status" value="1"/>
</dbReference>
<comment type="caution">
    <text evidence="11">The sequence shown here is derived from an EMBL/GenBank/DDBJ whole genome shotgun (WGS) entry which is preliminary data.</text>
</comment>
<keyword evidence="5 7" id="KW-0472">Membrane</keyword>
<feature type="transmembrane region" description="Helical" evidence="7">
    <location>
        <begin position="350"/>
        <end position="367"/>
    </location>
</feature>
<dbReference type="NCBIfam" id="TIGR00361">
    <property type="entry name" value="ComEC_Rec2"/>
    <property type="match status" value="1"/>
</dbReference>
<keyword evidence="2" id="KW-1003">Cell membrane</keyword>
<dbReference type="InterPro" id="IPR035681">
    <property type="entry name" value="ComA-like_MBL"/>
</dbReference>
<feature type="transmembrane region" description="Helical" evidence="7">
    <location>
        <begin position="373"/>
        <end position="391"/>
    </location>
</feature>
<keyword evidence="12" id="KW-1185">Reference proteome</keyword>
<evidence type="ECO:0000256" key="7">
    <source>
        <dbReference type="SAM" id="Phobius"/>
    </source>
</evidence>
<evidence type="ECO:0000256" key="6">
    <source>
        <dbReference type="SAM" id="MobiDB-lite"/>
    </source>
</evidence>
<evidence type="ECO:0000313" key="12">
    <source>
        <dbReference type="Proteomes" id="UP000321583"/>
    </source>
</evidence>
<evidence type="ECO:0000256" key="4">
    <source>
        <dbReference type="ARBA" id="ARBA00022989"/>
    </source>
</evidence>
<keyword evidence="3 7" id="KW-0812">Transmembrane</keyword>
<dbReference type="Pfam" id="PF03772">
    <property type="entry name" value="Competence"/>
    <property type="match status" value="1"/>
</dbReference>
<gene>
    <name evidence="11" type="ORF">L613_008800000010</name>
</gene>
<feature type="domain" description="ComEC/Rec2-related protein" evidence="9">
    <location>
        <begin position="247"/>
        <end position="514"/>
    </location>
</feature>
<name>A0A562D0X0_9GAMM</name>
<dbReference type="SUPFAM" id="SSF56281">
    <property type="entry name" value="Metallo-hydrolase/oxidoreductase"/>
    <property type="match status" value="1"/>
</dbReference>
<dbReference type="Proteomes" id="UP000321583">
    <property type="component" value="Unassembled WGS sequence"/>
</dbReference>
<evidence type="ECO:0000256" key="3">
    <source>
        <dbReference type="ARBA" id="ARBA00022692"/>
    </source>
</evidence>
<feature type="transmembrane region" description="Helical" evidence="7">
    <location>
        <begin position="309"/>
        <end position="329"/>
    </location>
</feature>
<proteinExistence type="predicted"/>
<dbReference type="Gene3D" id="3.60.15.10">
    <property type="entry name" value="Ribonuclease Z/Hydroxyacylglutathione hydrolase-like"/>
    <property type="match status" value="1"/>
</dbReference>
<dbReference type="GO" id="GO:0030420">
    <property type="term" value="P:establishment of competence for transformation"/>
    <property type="evidence" value="ECO:0007669"/>
    <property type="project" value="InterPro"/>
</dbReference>
<feature type="region of interest" description="Disordered" evidence="6">
    <location>
        <begin position="1"/>
        <end position="22"/>
    </location>
</feature>
<feature type="domain" description="Metallo-beta-lactamase" evidence="8">
    <location>
        <begin position="549"/>
        <end position="687"/>
    </location>
</feature>
<keyword evidence="4 7" id="KW-1133">Transmembrane helix</keyword>
<accession>A0A562D0X0</accession>
<dbReference type="InterPro" id="IPR025405">
    <property type="entry name" value="DUF4131"/>
</dbReference>
<comment type="subcellular location">
    <subcellularLocation>
        <location evidence="1">Cell membrane</location>
        <topology evidence="1">Multi-pass membrane protein</topology>
    </subcellularLocation>
</comment>
<dbReference type="GO" id="GO:0005886">
    <property type="term" value="C:plasma membrane"/>
    <property type="evidence" value="ECO:0007669"/>
    <property type="project" value="UniProtKB-SubCell"/>
</dbReference>
<dbReference type="EMBL" id="VLJS01000122">
    <property type="protein sequence ID" value="TWH02871.1"/>
    <property type="molecule type" value="Genomic_DNA"/>
</dbReference>